<dbReference type="AlphaFoldDB" id="A0A1M4Z4E0"/>
<dbReference type="Proteomes" id="UP000184368">
    <property type="component" value="Unassembled WGS sequence"/>
</dbReference>
<name>A0A1M4Z4E0_9BACT</name>
<dbReference type="OrthoDB" id="677137at2"/>
<proteinExistence type="predicted"/>
<sequence length="196" mass="22790">MYTRVSSQDFLNAWMNVVNLKRELLQADWRNAEAFTSLIKGCEDNIITSVGKLLELKAYTTDYYSVDSLLYSDEDLVPDIKPNSYWFRQVKVAFEHENHFNSGLYQEVSHLLLINSDLKVLVTYPSNRESTEQRQKEYLHQIINGTRIQKQLSEGESFLLIFGYENEFSWEAYVYKETGWKTLDCNTHNIGGCGAT</sequence>
<evidence type="ECO:0000313" key="2">
    <source>
        <dbReference type="Proteomes" id="UP000184368"/>
    </source>
</evidence>
<keyword evidence="2" id="KW-1185">Reference proteome</keyword>
<evidence type="ECO:0000313" key="1">
    <source>
        <dbReference type="EMBL" id="SHF12592.1"/>
    </source>
</evidence>
<dbReference type="RefSeq" id="WP_073041738.1">
    <property type="nucleotide sequence ID" value="NZ_FQUO01000005.1"/>
</dbReference>
<protein>
    <submittedName>
        <fullName evidence="1">Uncharacterized protein</fullName>
    </submittedName>
</protein>
<accession>A0A1M4Z4E0</accession>
<reference evidence="1 2" key="1">
    <citation type="submission" date="2016-11" db="EMBL/GenBank/DDBJ databases">
        <authorList>
            <person name="Jaros S."/>
            <person name="Januszkiewicz K."/>
            <person name="Wedrychowicz H."/>
        </authorList>
    </citation>
    <scope>NUCLEOTIDE SEQUENCE [LARGE SCALE GENOMIC DNA]</scope>
    <source>
        <strain evidence="1 2">DSM 26897</strain>
    </source>
</reference>
<gene>
    <name evidence="1" type="ORF">SAMN05444008_10574</name>
</gene>
<dbReference type="EMBL" id="FQUO01000005">
    <property type="protein sequence ID" value="SHF12592.1"/>
    <property type="molecule type" value="Genomic_DNA"/>
</dbReference>
<organism evidence="1 2">
    <name type="scientific">Cnuella takakiae</name>
    <dbReference type="NCBI Taxonomy" id="1302690"/>
    <lineage>
        <taxon>Bacteria</taxon>
        <taxon>Pseudomonadati</taxon>
        <taxon>Bacteroidota</taxon>
        <taxon>Chitinophagia</taxon>
        <taxon>Chitinophagales</taxon>
        <taxon>Chitinophagaceae</taxon>
        <taxon>Cnuella</taxon>
    </lineage>
</organism>